<feature type="transmembrane region" description="Helical" evidence="8">
    <location>
        <begin position="272"/>
        <end position="292"/>
    </location>
</feature>
<gene>
    <name evidence="10" type="ORF">IGS68_05330</name>
</gene>
<dbReference type="PROSITE" id="PS50928">
    <property type="entry name" value="ABC_TM1"/>
    <property type="match status" value="1"/>
</dbReference>
<reference evidence="10" key="1">
    <citation type="submission" date="2021-02" db="EMBL/GenBank/DDBJ databases">
        <title>Skermanella TT6 skin isolate.</title>
        <authorList>
            <person name="Lee K."/>
            <person name="Ganzorig M."/>
        </authorList>
    </citation>
    <scope>NUCLEOTIDE SEQUENCE</scope>
    <source>
        <strain evidence="10">TT6</strain>
    </source>
</reference>
<keyword evidence="11" id="KW-1185">Reference proteome</keyword>
<evidence type="ECO:0000256" key="5">
    <source>
        <dbReference type="ARBA" id="ARBA00022692"/>
    </source>
</evidence>
<evidence type="ECO:0000256" key="4">
    <source>
        <dbReference type="ARBA" id="ARBA00022475"/>
    </source>
</evidence>
<keyword evidence="6 8" id="KW-1133">Transmembrane helix</keyword>
<organism evidence="10 11">
    <name type="scientific">Skermanella cutis</name>
    <dbReference type="NCBI Taxonomy" id="2775420"/>
    <lineage>
        <taxon>Bacteria</taxon>
        <taxon>Pseudomonadati</taxon>
        <taxon>Pseudomonadota</taxon>
        <taxon>Alphaproteobacteria</taxon>
        <taxon>Rhodospirillales</taxon>
        <taxon>Azospirillaceae</taxon>
        <taxon>Skermanella</taxon>
    </lineage>
</organism>
<dbReference type="PANTHER" id="PTHR42929:SF5">
    <property type="entry name" value="ABC TRANSPORTER PERMEASE PROTEIN"/>
    <property type="match status" value="1"/>
</dbReference>
<feature type="transmembrane region" description="Helical" evidence="8">
    <location>
        <begin position="163"/>
        <end position="190"/>
    </location>
</feature>
<dbReference type="CDD" id="cd06261">
    <property type="entry name" value="TM_PBP2"/>
    <property type="match status" value="1"/>
</dbReference>
<dbReference type="Proteomes" id="UP000595197">
    <property type="component" value="Chromosome"/>
</dbReference>
<dbReference type="RefSeq" id="WP_201077886.1">
    <property type="nucleotide sequence ID" value="NZ_CP067420.1"/>
</dbReference>
<keyword evidence="3 8" id="KW-0813">Transport</keyword>
<protein>
    <submittedName>
        <fullName evidence="10">ABC transporter permease</fullName>
    </submittedName>
</protein>
<feature type="transmembrane region" description="Helical" evidence="8">
    <location>
        <begin position="24"/>
        <end position="47"/>
    </location>
</feature>
<accession>A0ABX7BAM9</accession>
<feature type="transmembrane region" description="Helical" evidence="8">
    <location>
        <begin position="211"/>
        <end position="235"/>
    </location>
</feature>
<dbReference type="InterPro" id="IPR035906">
    <property type="entry name" value="MetI-like_sf"/>
</dbReference>
<evidence type="ECO:0000313" key="10">
    <source>
        <dbReference type="EMBL" id="QQP90660.1"/>
    </source>
</evidence>
<sequence length="301" mass="32601">MTSAAVTASPSPPRAAGGRRLPPVFGLTSPATLFVVLALLGPLALMFRFSLNRFVPGELMTKALTLENYAKFFGDGFYQEVLFTTLWVSGLSTLLCLVAGFPVAYYLVRQASPAWKSRLMILIILPLLMGNAVRTAAWMVILGDHGLLAAGLEATGVFPPLRLMYTPAAVVIGLVSVMLPFMIVTLRSVLEGIDRNLEDAAESLGAGHAMVLWRVVLPLALPGILAGTMLCFILSMNAYATPVLIGGPQFHMMAPEVYQQVAKAMNWPFGSALAFILMAVTLVLTTTANLLVQRRYRRWSE</sequence>
<dbReference type="InterPro" id="IPR000515">
    <property type="entry name" value="MetI-like"/>
</dbReference>
<feature type="domain" description="ABC transmembrane type-1" evidence="9">
    <location>
        <begin position="82"/>
        <end position="288"/>
    </location>
</feature>
<feature type="transmembrane region" description="Helical" evidence="8">
    <location>
        <begin position="86"/>
        <end position="107"/>
    </location>
</feature>
<keyword evidence="5 8" id="KW-0812">Transmembrane</keyword>
<evidence type="ECO:0000313" key="11">
    <source>
        <dbReference type="Proteomes" id="UP000595197"/>
    </source>
</evidence>
<name>A0ABX7BAM9_9PROT</name>
<feature type="transmembrane region" description="Helical" evidence="8">
    <location>
        <begin position="119"/>
        <end position="143"/>
    </location>
</feature>
<comment type="subcellular location">
    <subcellularLocation>
        <location evidence="1 8">Cell membrane</location>
        <topology evidence="1 8">Multi-pass membrane protein</topology>
    </subcellularLocation>
</comment>
<evidence type="ECO:0000256" key="7">
    <source>
        <dbReference type="ARBA" id="ARBA00023136"/>
    </source>
</evidence>
<dbReference type="Pfam" id="PF00528">
    <property type="entry name" value="BPD_transp_1"/>
    <property type="match status" value="1"/>
</dbReference>
<keyword evidence="4" id="KW-1003">Cell membrane</keyword>
<evidence type="ECO:0000256" key="1">
    <source>
        <dbReference type="ARBA" id="ARBA00004651"/>
    </source>
</evidence>
<dbReference type="SUPFAM" id="SSF161098">
    <property type="entry name" value="MetI-like"/>
    <property type="match status" value="1"/>
</dbReference>
<evidence type="ECO:0000256" key="2">
    <source>
        <dbReference type="ARBA" id="ARBA00007069"/>
    </source>
</evidence>
<evidence type="ECO:0000256" key="6">
    <source>
        <dbReference type="ARBA" id="ARBA00022989"/>
    </source>
</evidence>
<evidence type="ECO:0000256" key="3">
    <source>
        <dbReference type="ARBA" id="ARBA00022448"/>
    </source>
</evidence>
<proteinExistence type="inferred from homology"/>
<dbReference type="Gene3D" id="1.10.3720.10">
    <property type="entry name" value="MetI-like"/>
    <property type="match status" value="1"/>
</dbReference>
<evidence type="ECO:0000256" key="8">
    <source>
        <dbReference type="RuleBase" id="RU363032"/>
    </source>
</evidence>
<comment type="similarity">
    <text evidence="2">Belongs to the binding-protein-dependent transport system permease family. CysTW subfamily.</text>
</comment>
<evidence type="ECO:0000259" key="9">
    <source>
        <dbReference type="PROSITE" id="PS50928"/>
    </source>
</evidence>
<dbReference type="EMBL" id="CP067420">
    <property type="protein sequence ID" value="QQP90660.1"/>
    <property type="molecule type" value="Genomic_DNA"/>
</dbReference>
<dbReference type="PANTHER" id="PTHR42929">
    <property type="entry name" value="INNER MEMBRANE ABC TRANSPORTER PERMEASE PROTEIN YDCU-RELATED-RELATED"/>
    <property type="match status" value="1"/>
</dbReference>
<keyword evidence="7 8" id="KW-0472">Membrane</keyword>